<dbReference type="RefSeq" id="WP_159421322.1">
    <property type="nucleotide sequence ID" value="NZ_JBHUNF010000001.1"/>
</dbReference>
<proteinExistence type="predicted"/>
<protein>
    <recommendedName>
        <fullName evidence="5">Tetratricopeptide repeat protein</fullName>
    </recommendedName>
</protein>
<feature type="region of interest" description="Disordered" evidence="1">
    <location>
        <begin position="182"/>
        <end position="267"/>
    </location>
</feature>
<reference evidence="4" key="1">
    <citation type="journal article" date="2019" name="Int. J. Syst. Evol. Microbiol.">
        <title>The Global Catalogue of Microorganisms (GCM) 10K type strain sequencing project: providing services to taxonomists for standard genome sequencing and annotation.</title>
        <authorList>
            <consortium name="The Broad Institute Genomics Platform"/>
            <consortium name="The Broad Institute Genome Sequencing Center for Infectious Disease"/>
            <person name="Wu L."/>
            <person name="Ma J."/>
        </authorList>
    </citation>
    <scope>NUCLEOTIDE SEQUENCE [LARGE SCALE GENOMIC DNA]</scope>
    <source>
        <strain evidence="4">TISTR 1511</strain>
    </source>
</reference>
<dbReference type="SUPFAM" id="SSF48452">
    <property type="entry name" value="TPR-like"/>
    <property type="match status" value="1"/>
</dbReference>
<sequence length="267" mass="29120">MAKRAAKPATTAKNSTRLGQLRRRLVLWSLPICAIAGLSGIKLIAQHVIAEIAAAQYHDSEFEASLNTAKLNDQFNVVERWKPAYLIGTDYLRLDALDEAKAQLHTALDLAVPTEQCPIRENLAIAYERAGDLAIEREDPTTAVTEYTEALAILEAADASCEQSTSARALTDSTERIRKKLEDLQQESTPPPTQTPNPTESPSPSETPTPTDTPSPSPSPEPGESGTPKPTGPDPDKLGDLEDDMEKNRRDRENDSGGYAPRPDKPW</sequence>
<comment type="caution">
    <text evidence="3">The sequence shown here is derived from an EMBL/GenBank/DDBJ whole genome shotgun (WGS) entry which is preliminary data.</text>
</comment>
<feature type="transmembrane region" description="Helical" evidence="2">
    <location>
        <begin position="25"/>
        <end position="45"/>
    </location>
</feature>
<evidence type="ECO:0000256" key="2">
    <source>
        <dbReference type="SAM" id="Phobius"/>
    </source>
</evidence>
<dbReference type="EMBL" id="JBHUNF010000001">
    <property type="protein sequence ID" value="MFD2674049.1"/>
    <property type="molecule type" value="Genomic_DNA"/>
</dbReference>
<keyword evidence="2" id="KW-1133">Transmembrane helix</keyword>
<feature type="compositionally biased region" description="Basic and acidic residues" evidence="1">
    <location>
        <begin position="234"/>
        <end position="255"/>
    </location>
</feature>
<gene>
    <name evidence="3" type="ORF">ACFSUQ_01845</name>
</gene>
<evidence type="ECO:0000313" key="3">
    <source>
        <dbReference type="EMBL" id="MFD2674049.1"/>
    </source>
</evidence>
<keyword evidence="4" id="KW-1185">Reference proteome</keyword>
<dbReference type="InterPro" id="IPR011990">
    <property type="entry name" value="TPR-like_helical_dom_sf"/>
</dbReference>
<organism evidence="3 4">
    <name type="scientific">Gulosibacter bifidus</name>
    <dbReference type="NCBI Taxonomy" id="272239"/>
    <lineage>
        <taxon>Bacteria</taxon>
        <taxon>Bacillati</taxon>
        <taxon>Actinomycetota</taxon>
        <taxon>Actinomycetes</taxon>
        <taxon>Micrococcales</taxon>
        <taxon>Microbacteriaceae</taxon>
        <taxon>Gulosibacter</taxon>
    </lineage>
</organism>
<dbReference type="Proteomes" id="UP001597453">
    <property type="component" value="Unassembled WGS sequence"/>
</dbReference>
<keyword evidence="2" id="KW-0812">Transmembrane</keyword>
<dbReference type="Gene3D" id="1.25.40.10">
    <property type="entry name" value="Tetratricopeptide repeat domain"/>
    <property type="match status" value="1"/>
</dbReference>
<name>A0ABW5RHQ2_9MICO</name>
<evidence type="ECO:0000256" key="1">
    <source>
        <dbReference type="SAM" id="MobiDB-lite"/>
    </source>
</evidence>
<keyword evidence="2" id="KW-0472">Membrane</keyword>
<evidence type="ECO:0000313" key="4">
    <source>
        <dbReference type="Proteomes" id="UP001597453"/>
    </source>
</evidence>
<feature type="compositionally biased region" description="Pro residues" evidence="1">
    <location>
        <begin position="189"/>
        <end position="221"/>
    </location>
</feature>
<evidence type="ECO:0008006" key="5">
    <source>
        <dbReference type="Google" id="ProtNLM"/>
    </source>
</evidence>
<accession>A0ABW5RHQ2</accession>